<dbReference type="Pfam" id="PF08713">
    <property type="entry name" value="DNA_alkylation"/>
    <property type="match status" value="1"/>
</dbReference>
<dbReference type="InterPro" id="IPR016024">
    <property type="entry name" value="ARM-type_fold"/>
</dbReference>
<dbReference type="Gene3D" id="1.25.10.90">
    <property type="match status" value="1"/>
</dbReference>
<gene>
    <name evidence="1" type="ORF">TUM19329_08410</name>
</gene>
<organism evidence="1 2">
    <name type="scientific">Legionella antarctica</name>
    <dbReference type="NCBI Taxonomy" id="2708020"/>
    <lineage>
        <taxon>Bacteria</taxon>
        <taxon>Pseudomonadati</taxon>
        <taxon>Pseudomonadota</taxon>
        <taxon>Gammaproteobacteria</taxon>
        <taxon>Legionellales</taxon>
        <taxon>Legionellaceae</taxon>
        <taxon>Legionella</taxon>
    </lineage>
</organism>
<protein>
    <submittedName>
        <fullName evidence="1">DNA alkylation repair protein</fullName>
    </submittedName>
</protein>
<accession>A0A6F8T2U3</accession>
<dbReference type="EMBL" id="AP022839">
    <property type="protein sequence ID" value="BCA94480.1"/>
    <property type="molecule type" value="Genomic_DNA"/>
</dbReference>
<dbReference type="PANTHER" id="PTHR34070:SF1">
    <property type="entry name" value="DNA ALKYLATION REPAIR PROTEIN"/>
    <property type="match status" value="1"/>
</dbReference>
<dbReference type="PANTHER" id="PTHR34070">
    <property type="entry name" value="ARMADILLO-TYPE FOLD"/>
    <property type="match status" value="1"/>
</dbReference>
<reference evidence="1" key="1">
    <citation type="journal article" date="2020" name="Microbiol. Resour. Announc.">
        <title>Complete Genome Sequence of Novel Psychrotolerant Legionella Strain TUM19329, Isolated from Antarctic Lake Sediment.</title>
        <authorList>
            <person name="Shimada S."/>
            <person name="Nakai R."/>
            <person name="Aoki K."/>
            <person name="Shimoeda N."/>
            <person name="Ohno G."/>
            <person name="Miyazaki Y."/>
            <person name="Kudoh S."/>
            <person name="Imura S."/>
            <person name="Watanabe K."/>
            <person name="Ishii Y."/>
            <person name="Tateda K."/>
        </authorList>
    </citation>
    <scope>NUCLEOTIDE SEQUENCE [LARGE SCALE GENOMIC DNA]</scope>
    <source>
        <strain evidence="1">TUM19329</strain>
    </source>
</reference>
<evidence type="ECO:0000313" key="1">
    <source>
        <dbReference type="EMBL" id="BCA94480.1"/>
    </source>
</evidence>
<dbReference type="RefSeq" id="WP_173236362.1">
    <property type="nucleotide sequence ID" value="NZ_AP022839.1"/>
</dbReference>
<dbReference type="AlphaFoldDB" id="A0A6F8T2U3"/>
<dbReference type="Proteomes" id="UP000502894">
    <property type="component" value="Chromosome"/>
</dbReference>
<dbReference type="KEGG" id="lant:TUM19329_08410"/>
<dbReference type="CDD" id="cd06561">
    <property type="entry name" value="AlkD_like"/>
    <property type="match status" value="1"/>
</dbReference>
<dbReference type="InterPro" id="IPR014825">
    <property type="entry name" value="DNA_alkylation"/>
</dbReference>
<evidence type="ECO:0000313" key="2">
    <source>
        <dbReference type="Proteomes" id="UP000502894"/>
    </source>
</evidence>
<keyword evidence="2" id="KW-1185">Reference proteome</keyword>
<sequence>MNQLSNVKTLLQQYVEVPKEKQSYFFKTGPGHYAEHDKFLGITIPNLRKIAGSNKNLAHEDLKTLIQSPYNEERLVALFILIEQYKQGDEDVKSRIYQFYLSQLDQVNNWNLVDASAPYIVGAHLHQKNKELLAALAQSKVLWERRIAIVSTLYFIRHNDLQWTFKIAQLLLNDKHDLIHKAVGWMLREAGKKDQNQLIDFLDQYASEMPRTMLRYSIERFPEQQRKAYLSKPRIINEK</sequence>
<dbReference type="SUPFAM" id="SSF48371">
    <property type="entry name" value="ARM repeat"/>
    <property type="match status" value="1"/>
</dbReference>
<name>A0A6F8T2U3_9GAMM</name>
<proteinExistence type="predicted"/>